<organism evidence="1 2">
    <name type="scientific">Vibrio pelagius</name>
    <dbReference type="NCBI Taxonomy" id="28169"/>
    <lineage>
        <taxon>Bacteria</taxon>
        <taxon>Pseudomonadati</taxon>
        <taxon>Pseudomonadota</taxon>
        <taxon>Gammaproteobacteria</taxon>
        <taxon>Vibrionales</taxon>
        <taxon>Vibrionaceae</taxon>
        <taxon>Vibrio</taxon>
    </lineage>
</organism>
<evidence type="ECO:0000313" key="1">
    <source>
        <dbReference type="EMBL" id="UTT85197.1"/>
    </source>
</evidence>
<keyword evidence="2" id="KW-1185">Reference proteome</keyword>
<dbReference type="RefSeq" id="WP_255231119.1">
    <property type="nucleotide sequence ID" value="NZ_CP090614.1"/>
</dbReference>
<evidence type="ECO:0000313" key="2">
    <source>
        <dbReference type="Proteomes" id="UP001059120"/>
    </source>
</evidence>
<sequence length="46" mass="5169">MTNRMETSHMMLLGREGMGELIYIEPSRLFIVKGDPVQNDKGSGND</sequence>
<dbReference type="EMBL" id="CP090614">
    <property type="protein sequence ID" value="UTT85197.1"/>
    <property type="molecule type" value="Genomic_DNA"/>
</dbReference>
<reference evidence="1" key="1">
    <citation type="submission" date="2022-01" db="EMBL/GenBank/DDBJ databases">
        <title>Alginate degradation mechanism of Vibrio pelagius WXL662.</title>
        <authorList>
            <person name="He X."/>
        </authorList>
    </citation>
    <scope>NUCLEOTIDE SEQUENCE</scope>
    <source>
        <strain evidence="1">WXL662</strain>
    </source>
</reference>
<name>A0ABY5G5R3_VIBPE</name>
<dbReference type="Proteomes" id="UP001059120">
    <property type="component" value="Chromosome 1"/>
</dbReference>
<gene>
    <name evidence="1" type="ORF">LZI70_02550</name>
</gene>
<proteinExistence type="predicted"/>
<accession>A0ABY5G5R3</accession>
<protein>
    <submittedName>
        <fullName evidence="1">Uncharacterized protein</fullName>
    </submittedName>
</protein>